<reference evidence="1 2" key="1">
    <citation type="journal article" date="2015" name="Genome Announc.">
        <title>Expanding the biotechnology potential of lactobacilli through comparative genomics of 213 strains and associated genera.</title>
        <authorList>
            <person name="Sun Z."/>
            <person name="Harris H.M."/>
            <person name="McCann A."/>
            <person name="Guo C."/>
            <person name="Argimon S."/>
            <person name="Zhang W."/>
            <person name="Yang X."/>
            <person name="Jeffery I.B."/>
            <person name="Cooney J.C."/>
            <person name="Kagawa T.F."/>
            <person name="Liu W."/>
            <person name="Song Y."/>
            <person name="Salvetti E."/>
            <person name="Wrobel A."/>
            <person name="Rasinkangas P."/>
            <person name="Parkhill J."/>
            <person name="Rea M.C."/>
            <person name="O'Sullivan O."/>
            <person name="Ritari J."/>
            <person name="Douillard F.P."/>
            <person name="Paul Ross R."/>
            <person name="Yang R."/>
            <person name="Briner A.E."/>
            <person name="Felis G.E."/>
            <person name="de Vos W.M."/>
            <person name="Barrangou R."/>
            <person name="Klaenhammer T.R."/>
            <person name="Caufield P.W."/>
            <person name="Cui Y."/>
            <person name="Zhang H."/>
            <person name="O'Toole P.W."/>
        </authorList>
    </citation>
    <scope>NUCLEOTIDE SEQUENCE [LARGE SCALE GENOMIC DNA]</scope>
    <source>
        <strain evidence="1 2">DSM 20190</strain>
    </source>
</reference>
<dbReference type="RefSeq" id="WP_051125806.1">
    <property type="nucleotide sequence ID" value="NZ_ATUU01000005.1"/>
</dbReference>
<evidence type="ECO:0000313" key="2">
    <source>
        <dbReference type="Proteomes" id="UP000051296"/>
    </source>
</evidence>
<dbReference type="AlphaFoldDB" id="A0A0R2FQI7"/>
<gene>
    <name evidence="1" type="ORF">IV68_GL001197</name>
</gene>
<proteinExistence type="predicted"/>
<dbReference type="EMBL" id="JQAX01000005">
    <property type="protein sequence ID" value="KRN30771.1"/>
    <property type="molecule type" value="Genomic_DNA"/>
</dbReference>
<protein>
    <submittedName>
        <fullName evidence="1">Uncharacterized protein</fullName>
    </submittedName>
</protein>
<keyword evidence="2" id="KW-1185">Reference proteome</keyword>
<organism evidence="1 2">
    <name type="scientific">Weissella halotolerans DSM 20190</name>
    <dbReference type="NCBI Taxonomy" id="1123500"/>
    <lineage>
        <taxon>Bacteria</taxon>
        <taxon>Bacillati</taxon>
        <taxon>Bacillota</taxon>
        <taxon>Bacilli</taxon>
        <taxon>Lactobacillales</taxon>
        <taxon>Lactobacillaceae</taxon>
        <taxon>Weissella</taxon>
    </lineage>
</organism>
<dbReference type="InParanoid" id="A0A0R2FQI7"/>
<sequence length="96" mass="10957">MKKQISPDLLYGRQLVVNKNYPEYDLPAQVKREEAILQGSCQRCGQKIPQWAYLPTGTYCWSCHMLGRLTSNDQLVTLAECNQFTVTENFLDGKAV</sequence>
<comment type="caution">
    <text evidence="1">The sequence shown here is derived from an EMBL/GenBank/DDBJ whole genome shotgun (WGS) entry which is preliminary data.</text>
</comment>
<name>A0A0R2FQI7_9LACO</name>
<accession>A0A0R2FQI7</accession>
<dbReference type="Proteomes" id="UP000051296">
    <property type="component" value="Unassembled WGS sequence"/>
</dbReference>
<dbReference type="STRING" id="1123500.GCA_000420365_01358"/>
<evidence type="ECO:0000313" key="1">
    <source>
        <dbReference type="EMBL" id="KRN30771.1"/>
    </source>
</evidence>